<name>A0A3P7K2Z6_STRVU</name>
<protein>
    <submittedName>
        <fullName evidence="1">Uncharacterized protein</fullName>
    </submittedName>
</protein>
<proteinExistence type="predicted"/>
<organism evidence="1 2">
    <name type="scientific">Strongylus vulgaris</name>
    <name type="common">Blood worm</name>
    <dbReference type="NCBI Taxonomy" id="40348"/>
    <lineage>
        <taxon>Eukaryota</taxon>
        <taxon>Metazoa</taxon>
        <taxon>Ecdysozoa</taxon>
        <taxon>Nematoda</taxon>
        <taxon>Chromadorea</taxon>
        <taxon>Rhabditida</taxon>
        <taxon>Rhabditina</taxon>
        <taxon>Rhabditomorpha</taxon>
        <taxon>Strongyloidea</taxon>
        <taxon>Strongylidae</taxon>
        <taxon>Strongylus</taxon>
    </lineage>
</organism>
<gene>
    <name evidence="1" type="ORF">SVUK_LOCUS563</name>
</gene>
<reference evidence="1 2" key="1">
    <citation type="submission" date="2018-11" db="EMBL/GenBank/DDBJ databases">
        <authorList>
            <consortium name="Pathogen Informatics"/>
        </authorList>
    </citation>
    <scope>NUCLEOTIDE SEQUENCE [LARGE SCALE GENOMIC DNA]</scope>
</reference>
<sequence length="138" mass="15970">MRVGVFCSAVYPGHTKYRADMEEYTDIANIENMQPQSEIRSLTSTKEGTECMEQLRMLQMKVMERLGEARVGKQLKIDIEHEMNGCAKNCEMVAQLSKGSLGKLEREPLVDWSDVCQELRGFQQRRAGRKPQVRRFLR</sequence>
<dbReference type="Proteomes" id="UP000270094">
    <property type="component" value="Unassembled WGS sequence"/>
</dbReference>
<keyword evidence="2" id="KW-1185">Reference proteome</keyword>
<accession>A0A3P7K2Z6</accession>
<dbReference type="EMBL" id="UYYB01000965">
    <property type="protein sequence ID" value="VDM65565.1"/>
    <property type="molecule type" value="Genomic_DNA"/>
</dbReference>
<evidence type="ECO:0000313" key="2">
    <source>
        <dbReference type="Proteomes" id="UP000270094"/>
    </source>
</evidence>
<dbReference type="AlphaFoldDB" id="A0A3P7K2Z6"/>
<evidence type="ECO:0000313" key="1">
    <source>
        <dbReference type="EMBL" id="VDM65565.1"/>
    </source>
</evidence>